<accession>A0A0N4WYN3</accession>
<reference evidence="1" key="1">
    <citation type="submission" date="2017-02" db="UniProtKB">
        <authorList>
            <consortium name="WormBaseParasite"/>
        </authorList>
    </citation>
    <scope>IDENTIFICATION</scope>
</reference>
<dbReference type="WBParaSite" id="HPLM_0001699101-mRNA-1">
    <property type="protein sequence ID" value="HPLM_0001699101-mRNA-1"/>
    <property type="gene ID" value="HPLM_0001699101"/>
</dbReference>
<sequence>MQLLLELGVLTQANVLTVSRYFRFTEAGREIGFRSWRNRIQIPTMRSSFTKRTLILNGNIDHWTARFFGFKRPDVIVQKSLRGSLEMIWRPLLHLPIIPLFRRG</sequence>
<proteinExistence type="predicted"/>
<name>A0A0N4WYN3_HAEPC</name>
<dbReference type="AlphaFoldDB" id="A0A0N4WYN3"/>
<evidence type="ECO:0000313" key="1">
    <source>
        <dbReference type="WBParaSite" id="HPLM_0001699101-mRNA-1"/>
    </source>
</evidence>
<protein>
    <submittedName>
        <fullName evidence="1">HTH_48 domain-containing protein</fullName>
    </submittedName>
</protein>
<organism evidence="1">
    <name type="scientific">Haemonchus placei</name>
    <name type="common">Barber's pole worm</name>
    <dbReference type="NCBI Taxonomy" id="6290"/>
    <lineage>
        <taxon>Eukaryota</taxon>
        <taxon>Metazoa</taxon>
        <taxon>Ecdysozoa</taxon>
        <taxon>Nematoda</taxon>
        <taxon>Chromadorea</taxon>
        <taxon>Rhabditida</taxon>
        <taxon>Rhabditina</taxon>
        <taxon>Rhabditomorpha</taxon>
        <taxon>Strongyloidea</taxon>
        <taxon>Trichostrongylidae</taxon>
        <taxon>Haemonchus</taxon>
    </lineage>
</organism>